<dbReference type="GO" id="GO:0006355">
    <property type="term" value="P:regulation of DNA-templated transcription"/>
    <property type="evidence" value="ECO:0007669"/>
    <property type="project" value="InterPro"/>
</dbReference>
<comment type="caution">
    <text evidence="2">The sequence shown here is derived from an EMBL/GenBank/DDBJ whole genome shotgun (WGS) entry which is preliminary data.</text>
</comment>
<evidence type="ECO:0000259" key="1">
    <source>
        <dbReference type="Pfam" id="PF01402"/>
    </source>
</evidence>
<dbReference type="InterPro" id="IPR002145">
    <property type="entry name" value="CopG"/>
</dbReference>
<accession>A0A6A7ZLC1</accession>
<dbReference type="Pfam" id="PF01402">
    <property type="entry name" value="RHH_1"/>
    <property type="match status" value="1"/>
</dbReference>
<reference evidence="2" key="1">
    <citation type="journal article" date="2013" name="Genome Biol.">
        <title>Comparative genomics of the core and accessory genomes of 48 Sinorhizobium strains comprising five genospecies.</title>
        <authorList>
            <person name="Sugawara M."/>
            <person name="Epstein B."/>
            <person name="Badgley B.D."/>
            <person name="Unno T."/>
            <person name="Xu L."/>
            <person name="Reese J."/>
            <person name="Gyaneshwar P."/>
            <person name="Denny R."/>
            <person name="Mudge J."/>
            <person name="Bharti A.K."/>
            <person name="Farmer A.D."/>
            <person name="May G.D."/>
            <person name="Woodward J.E."/>
            <person name="Medigue C."/>
            <person name="Vallenet D."/>
            <person name="Lajus A."/>
            <person name="Rouy Z."/>
            <person name="Martinez-Vaz B."/>
            <person name="Tiffin P."/>
            <person name="Young N.D."/>
            <person name="Sadowsky M.J."/>
        </authorList>
    </citation>
    <scope>NUCLEOTIDE SEQUENCE</scope>
    <source>
        <strain evidence="2">M30</strain>
    </source>
</reference>
<dbReference type="CDD" id="cd21631">
    <property type="entry name" value="RHH_CopG_NikR-like"/>
    <property type="match status" value="1"/>
</dbReference>
<proteinExistence type="predicted"/>
<name>A0A6A7ZLC1_RHIML</name>
<sequence>MGKDGRDAERVTTTLTRTQKAELDRLAKAQGVKVAWLVRRAVERFLEESAGGPMLPLDLKGSEDAKR</sequence>
<dbReference type="RefSeq" id="WP_202879957.1">
    <property type="nucleotide sequence ID" value="NZ_WISP01000027.1"/>
</dbReference>
<dbReference type="AlphaFoldDB" id="A0A6A7ZLC1"/>
<gene>
    <name evidence="2" type="ORF">GHK45_02950</name>
</gene>
<protein>
    <submittedName>
        <fullName evidence="2">Ribbon-helix-helix protein, CopG family</fullName>
    </submittedName>
</protein>
<organism evidence="2">
    <name type="scientific">Rhizobium meliloti</name>
    <name type="common">Ensifer meliloti</name>
    <name type="synonym">Sinorhizobium meliloti</name>
    <dbReference type="NCBI Taxonomy" id="382"/>
    <lineage>
        <taxon>Bacteria</taxon>
        <taxon>Pseudomonadati</taxon>
        <taxon>Pseudomonadota</taxon>
        <taxon>Alphaproteobacteria</taxon>
        <taxon>Hyphomicrobiales</taxon>
        <taxon>Rhizobiaceae</taxon>
        <taxon>Sinorhizobium/Ensifer group</taxon>
        <taxon>Sinorhizobium</taxon>
    </lineage>
</organism>
<feature type="domain" description="Ribbon-helix-helix protein CopG" evidence="1">
    <location>
        <begin position="10"/>
        <end position="48"/>
    </location>
</feature>
<evidence type="ECO:0000313" key="2">
    <source>
        <dbReference type="EMBL" id="MQW02818.1"/>
    </source>
</evidence>
<dbReference type="EMBL" id="WISP01000027">
    <property type="protein sequence ID" value="MQW02818.1"/>
    <property type="molecule type" value="Genomic_DNA"/>
</dbReference>